<evidence type="ECO:0000313" key="2">
    <source>
        <dbReference type="EMBL" id="OWR46689.1"/>
    </source>
</evidence>
<sequence length="166" mass="17438">MGYFQVPIANYAIVHVIYFIRRCFPEDLSPQTTHSTFCPLSLAEEPLCVEAAWLAGVAGSSSSSLQLFLKPNSRGGRSGPRGQSPGPPTPPYTSAPCVMMPARLSSGRPVEPAARHWPAIGPVAWGQGVTTPPDPRPPTAADPRQPPATPGDTATGENLSAVPSVK</sequence>
<evidence type="ECO:0000313" key="3">
    <source>
        <dbReference type="Proteomes" id="UP000007151"/>
    </source>
</evidence>
<dbReference type="EMBL" id="AGBW02011420">
    <property type="protein sequence ID" value="OWR46689.1"/>
    <property type="molecule type" value="Genomic_DNA"/>
</dbReference>
<name>A0A212EYX0_DANPL</name>
<gene>
    <name evidence="2" type="ORF">KGM_201076</name>
</gene>
<proteinExistence type="predicted"/>
<dbReference type="KEGG" id="dpl:KGM_201076"/>
<dbReference type="AlphaFoldDB" id="A0A212EYX0"/>
<keyword evidence="3" id="KW-1185">Reference proteome</keyword>
<feature type="compositionally biased region" description="Pro residues" evidence="1">
    <location>
        <begin position="132"/>
        <end position="149"/>
    </location>
</feature>
<accession>A0A212EYX0</accession>
<feature type="region of interest" description="Disordered" evidence="1">
    <location>
        <begin position="67"/>
        <end position="166"/>
    </location>
</feature>
<dbReference type="Proteomes" id="UP000007151">
    <property type="component" value="Unassembled WGS sequence"/>
</dbReference>
<reference evidence="2 3" key="1">
    <citation type="journal article" date="2011" name="Cell">
        <title>The monarch butterfly genome yields insights into long-distance migration.</title>
        <authorList>
            <person name="Zhan S."/>
            <person name="Merlin C."/>
            <person name="Boore J.L."/>
            <person name="Reppert S.M."/>
        </authorList>
    </citation>
    <scope>NUCLEOTIDE SEQUENCE [LARGE SCALE GENOMIC DNA]</scope>
    <source>
        <strain evidence="2">F-2</strain>
    </source>
</reference>
<dbReference type="InParanoid" id="A0A212EYX0"/>
<evidence type="ECO:0000256" key="1">
    <source>
        <dbReference type="SAM" id="MobiDB-lite"/>
    </source>
</evidence>
<organism evidence="2 3">
    <name type="scientific">Danaus plexippus plexippus</name>
    <dbReference type="NCBI Taxonomy" id="278856"/>
    <lineage>
        <taxon>Eukaryota</taxon>
        <taxon>Metazoa</taxon>
        <taxon>Ecdysozoa</taxon>
        <taxon>Arthropoda</taxon>
        <taxon>Hexapoda</taxon>
        <taxon>Insecta</taxon>
        <taxon>Pterygota</taxon>
        <taxon>Neoptera</taxon>
        <taxon>Endopterygota</taxon>
        <taxon>Lepidoptera</taxon>
        <taxon>Glossata</taxon>
        <taxon>Ditrysia</taxon>
        <taxon>Papilionoidea</taxon>
        <taxon>Nymphalidae</taxon>
        <taxon>Danainae</taxon>
        <taxon>Danaini</taxon>
        <taxon>Danaina</taxon>
        <taxon>Danaus</taxon>
        <taxon>Danaus</taxon>
    </lineage>
</organism>
<protein>
    <submittedName>
        <fullName evidence="2">Uncharacterized protein</fullName>
    </submittedName>
</protein>
<comment type="caution">
    <text evidence="2">The sequence shown here is derived from an EMBL/GenBank/DDBJ whole genome shotgun (WGS) entry which is preliminary data.</text>
</comment>
<feature type="compositionally biased region" description="Low complexity" evidence="1">
    <location>
        <begin position="71"/>
        <end position="84"/>
    </location>
</feature>